<reference evidence="2" key="1">
    <citation type="journal article" date="2015" name="Genome Announc.">
        <title>Draft genome sequence of Talaromyces cellulolyticus strain Y-94, a source of lignocellulosic biomass-degrading enzymes.</title>
        <authorList>
            <person name="Fujii T."/>
            <person name="Koike H."/>
            <person name="Sawayama S."/>
            <person name="Yano S."/>
            <person name="Inoue H."/>
        </authorList>
    </citation>
    <scope>NUCLEOTIDE SEQUENCE [LARGE SCALE GENOMIC DNA]</scope>
    <source>
        <strain evidence="2">Y-94</strain>
    </source>
</reference>
<sequence>MRDRYGDAGMVLEKMTNLRDAVEKGSRQNGGGPDFILQESDVQAKDLFPFPLDMCSEINLLSVTAPDQQLPRNDVSQPLSEYNDDGLLGFSFMDFFEPDLNLFDFMVDNEPNAFSAHDDF</sequence>
<proteinExistence type="predicted"/>
<dbReference type="Proteomes" id="UP000053095">
    <property type="component" value="Unassembled WGS sequence"/>
</dbReference>
<protein>
    <submittedName>
        <fullName evidence="1">Acetamidase regulatory protein</fullName>
    </submittedName>
</protein>
<evidence type="ECO:0000313" key="1">
    <source>
        <dbReference type="EMBL" id="GAM41654.1"/>
    </source>
</evidence>
<organism evidence="1 2">
    <name type="scientific">Talaromyces pinophilus</name>
    <name type="common">Penicillium pinophilum</name>
    <dbReference type="NCBI Taxonomy" id="128442"/>
    <lineage>
        <taxon>Eukaryota</taxon>
        <taxon>Fungi</taxon>
        <taxon>Dikarya</taxon>
        <taxon>Ascomycota</taxon>
        <taxon>Pezizomycotina</taxon>
        <taxon>Eurotiomycetes</taxon>
        <taxon>Eurotiomycetidae</taxon>
        <taxon>Eurotiales</taxon>
        <taxon>Trichocomaceae</taxon>
        <taxon>Talaromyces</taxon>
        <taxon>Talaromyces sect. Talaromyces</taxon>
    </lineage>
</organism>
<keyword evidence="2" id="KW-1185">Reference proteome</keyword>
<name>A0A6V8HKZ9_TALPI</name>
<evidence type="ECO:0000313" key="2">
    <source>
        <dbReference type="Proteomes" id="UP000053095"/>
    </source>
</evidence>
<dbReference type="AlphaFoldDB" id="A0A6V8HKZ9"/>
<gene>
    <name evidence="1" type="ORF">TCE0_042r14937</name>
</gene>
<accession>A0A6V8HKZ9</accession>
<dbReference type="EMBL" id="DF933838">
    <property type="protein sequence ID" value="GAM41654.1"/>
    <property type="molecule type" value="Genomic_DNA"/>
</dbReference>
<comment type="caution">
    <text evidence="1">The sequence shown here is derived from an EMBL/GenBank/DDBJ whole genome shotgun (WGS) entry which is preliminary data.</text>
</comment>